<dbReference type="PANTHER" id="PTHR44103:SF1">
    <property type="entry name" value="PROPROTEIN CONVERTASE P"/>
    <property type="match status" value="1"/>
</dbReference>
<evidence type="ECO:0000313" key="5">
    <source>
        <dbReference type="Proteomes" id="UP000007463"/>
    </source>
</evidence>
<dbReference type="Gene3D" id="2.130.10.130">
    <property type="entry name" value="Integrin alpha, N-terminal"/>
    <property type="match status" value="2"/>
</dbReference>
<dbReference type="InterPro" id="IPR026444">
    <property type="entry name" value="Secre_tail"/>
</dbReference>
<evidence type="ECO:0000313" key="4">
    <source>
        <dbReference type="EMBL" id="AEA42790.1"/>
    </source>
</evidence>
<dbReference type="KEGG" id="fte:Fluta_0787"/>
<feature type="domain" description="LTD" evidence="3">
    <location>
        <begin position="780"/>
        <end position="897"/>
    </location>
</feature>
<evidence type="ECO:0000259" key="3">
    <source>
        <dbReference type="PROSITE" id="PS51841"/>
    </source>
</evidence>
<dbReference type="RefSeq" id="WP_013685562.1">
    <property type="nucleotide sequence ID" value="NC_015321.1"/>
</dbReference>
<sequence length="1469" mass="157200" precursor="true">MKPKFLTLLLLLIASFANSQLNFSQHHIDYGQSYTVREILNADLNNDGKIDIVSISDVNTISWFQNLGGGLFSFMKIITTTEDNLRDIATGDPDGDGDFDVFYAAANSNTVGWYENLGNGTFSSIPLIIDHVLSGATTVNIDDVNEDGLPDLIATSQLSNLIVWYKNLGNNAFSIKNEISGFTGPNKVRLGDINNDGKLDLLVSGISYHLTAFLRTGPGTYDFDVIIGSSSPIVDETLLMDIDSDNDLDAVVVRSIGTRIYKYDGSGFAVNPINLQANTGITAMASGDIDLDGDQDLVIGRSFSTTIALAYFSNPVGGYIGTTGSPTLSNLSDDIRSIQIADYDQDGKPDIMAGLPVNDRIVWFKNPVVFNNMWSLTEITTEVRSLSKVLFEDMDNDGDVDVVTFNSEAACNRLDCQRISWNENLGGGHFSRQKVILIKGSAVADMTEMDVVDVNGDGKKDITIRDITSDYTHWIKNNGSGNFLLNSSTISGDNFGTNEFGDLDGDGDQDLVGIDMNDLHWTRNDGNGNFQSVPTIIAQSPTLGLLTQLSILDIDHDGDLDLVTAGNSSISKYTNNGTGTFSVPVSIASNVEARNVLMADIDGDNLKDLLYFTLTPNQVVYKKSLGGGNFGPTIVIESFTGFVNSISSGDFNGDGNVDLTVNAEHEVYLLTNLGSGTFASREFVASVFHANGVTKIIDVDQDGDKDMMHSANSEDRVFWSENKLNECLTKRVEINDTICSSESYIFNGKTLLYSGTYVDTIPAFGTFCDSIVTLNLRVNTTGSCAVPSLPCSELYFSQYIHGYANDKALEIYNPTSHPINLTGYSIRHFNTGGTTYGTINLTGVLPSNSVFVVSTINSSAAILAQADMTTNVLNLDGNTAMGLFKENVLIDIIGQLNSTPIEGWGVAPNSTFLQNLVRKSTETTGYINTSGPYITADHFTGYPPNSTTNLGTHTSDCAAQLCNTPGINSVFESICPGSSYNFHGNIISSPGVYYDTLANFSGCDSVVRLVLSVPQNYSFLSAQVCPGDSYSFDGQVLTTPGLYLDDSDPCEIIRLTLINSQPAVNTINTTVCYGESITVNGVIYTSSVSGDVQLISNGAVNGCDSTIIVNLTVLPQVHGTASVEACDTYMWINGTTYNASNNTDTYLIPGGAVSGCDSLVHLNLTVGHATYAMDTKTACGSYTWINGVTYASSNTTATHMLTNAAGCDSIVTLNLTVNQPQHSTDVRNACSSLTWINGVTYSSNNSTAIHTLQGAASNGCDSIVHLNLTILNNQSNDVIASCEPIVWIDGNTYSSSNNTATVVLQNTAGCDSTVTLQLTIPQINVATSVSGLTISAVLGANTTYKWMNCSLGTLIPGATNQTYTAAVNGVYAVIVTRNGCSDTSACITISTVGLSELTMEVGMQVFPNPTSDILNVNLDIAGEIIITDAAGRILMESKADTTHLFDVSDLASGTYFVRNGNVIVPWVKQ</sequence>
<name>F2IIT3_FLUTR</name>
<feature type="signal peptide" evidence="2">
    <location>
        <begin position="1"/>
        <end position="19"/>
    </location>
</feature>
<dbReference type="Pfam" id="PF00932">
    <property type="entry name" value="LTD"/>
    <property type="match status" value="1"/>
</dbReference>
<dbReference type="PANTHER" id="PTHR44103">
    <property type="entry name" value="PROPROTEIN CONVERTASE P"/>
    <property type="match status" value="1"/>
</dbReference>
<dbReference type="PROSITE" id="PS51841">
    <property type="entry name" value="LTD"/>
    <property type="match status" value="1"/>
</dbReference>
<keyword evidence="1 2" id="KW-0732">Signal</keyword>
<dbReference type="NCBIfam" id="TIGR04183">
    <property type="entry name" value="Por_Secre_tail"/>
    <property type="match status" value="1"/>
</dbReference>
<accession>F2IIT3</accession>
<reference evidence="4 5" key="1">
    <citation type="journal article" date="2011" name="Stand. Genomic Sci.">
        <title>Complete genome sequence of the gliding freshwater bacterium Fluviicola taffensis type strain (RW262).</title>
        <authorList>
            <person name="Woyke T."/>
            <person name="Chertkov O."/>
            <person name="Lapidus A."/>
            <person name="Nolan M."/>
            <person name="Lucas S."/>
            <person name="Del Rio T.G."/>
            <person name="Tice H."/>
            <person name="Cheng J.F."/>
            <person name="Tapia R."/>
            <person name="Han C."/>
            <person name="Goodwin L."/>
            <person name="Pitluck S."/>
            <person name="Liolios K."/>
            <person name="Pagani I."/>
            <person name="Ivanova N."/>
            <person name="Huntemann M."/>
            <person name="Mavromatis K."/>
            <person name="Mikhailova N."/>
            <person name="Pati A."/>
            <person name="Chen A."/>
            <person name="Palaniappan K."/>
            <person name="Land M."/>
            <person name="Hauser L."/>
            <person name="Brambilla E.M."/>
            <person name="Rohde M."/>
            <person name="Mwirichia R."/>
            <person name="Sikorski J."/>
            <person name="Tindall B.J."/>
            <person name="Goker M."/>
            <person name="Bristow J."/>
            <person name="Eisen J.A."/>
            <person name="Markowitz V."/>
            <person name="Hugenholtz P."/>
            <person name="Klenk H.P."/>
            <person name="Kyrpides N.C."/>
        </authorList>
    </citation>
    <scope>NUCLEOTIDE SEQUENCE [LARGE SCALE GENOMIC DNA]</scope>
    <source>
        <strain evidence="5">DSM 16823 / RW262 / RW262</strain>
    </source>
</reference>
<dbReference type="InterPro" id="IPR001322">
    <property type="entry name" value="Lamin_tail_dom"/>
</dbReference>
<dbReference type="Proteomes" id="UP000007463">
    <property type="component" value="Chromosome"/>
</dbReference>
<dbReference type="Pfam" id="PF18962">
    <property type="entry name" value="Por_Secre_tail"/>
    <property type="match status" value="1"/>
</dbReference>
<gene>
    <name evidence="4" type="ordered locus">Fluta_0787</name>
</gene>
<organism evidence="4 5">
    <name type="scientific">Fluviicola taffensis (strain DSM 16823 / NCIMB 13979 / RW262)</name>
    <dbReference type="NCBI Taxonomy" id="755732"/>
    <lineage>
        <taxon>Bacteria</taxon>
        <taxon>Pseudomonadati</taxon>
        <taxon>Bacteroidota</taxon>
        <taxon>Flavobacteriia</taxon>
        <taxon>Flavobacteriales</taxon>
        <taxon>Crocinitomicaceae</taxon>
        <taxon>Fluviicola</taxon>
    </lineage>
</organism>
<evidence type="ECO:0000256" key="2">
    <source>
        <dbReference type="SAM" id="SignalP"/>
    </source>
</evidence>
<feature type="chain" id="PRO_5003283534" description="LTD domain-containing protein" evidence="2">
    <location>
        <begin position="20"/>
        <end position="1469"/>
    </location>
</feature>
<dbReference type="eggNOG" id="COG2374">
    <property type="taxonomic scope" value="Bacteria"/>
</dbReference>
<dbReference type="STRING" id="755732.Fluta_0787"/>
<protein>
    <recommendedName>
        <fullName evidence="3">LTD domain-containing protein</fullName>
    </recommendedName>
</protein>
<dbReference type="EMBL" id="CP002542">
    <property type="protein sequence ID" value="AEA42790.1"/>
    <property type="molecule type" value="Genomic_DNA"/>
</dbReference>
<evidence type="ECO:0000256" key="1">
    <source>
        <dbReference type="ARBA" id="ARBA00022729"/>
    </source>
</evidence>
<dbReference type="Pfam" id="PF13517">
    <property type="entry name" value="FG-GAP_3"/>
    <property type="match status" value="5"/>
</dbReference>
<proteinExistence type="predicted"/>
<keyword evidence="5" id="KW-1185">Reference proteome</keyword>
<dbReference type="InterPro" id="IPR013517">
    <property type="entry name" value="FG-GAP"/>
</dbReference>
<dbReference type="eggNOG" id="COG2706">
    <property type="taxonomic scope" value="Bacteria"/>
</dbReference>
<reference evidence="5" key="2">
    <citation type="submission" date="2011-02" db="EMBL/GenBank/DDBJ databases">
        <title>The complete genome of Fluviicola taffensis DSM 16823.</title>
        <authorList>
            <consortium name="US DOE Joint Genome Institute (JGI-PGF)"/>
            <person name="Lucas S."/>
            <person name="Copeland A."/>
            <person name="Lapidus A."/>
            <person name="Bruce D."/>
            <person name="Goodwin L."/>
            <person name="Pitluck S."/>
            <person name="Kyrpides N."/>
            <person name="Mavromatis K."/>
            <person name="Ivanova N."/>
            <person name="Mikhailova N."/>
            <person name="Pagani I."/>
            <person name="Chertkov O."/>
            <person name="Detter J.C."/>
            <person name="Han C."/>
            <person name="Tapia R."/>
            <person name="Land M."/>
            <person name="Hauser L."/>
            <person name="Markowitz V."/>
            <person name="Cheng J.-F."/>
            <person name="Hugenholtz P."/>
            <person name="Woyke T."/>
            <person name="Wu D."/>
            <person name="Tindall B."/>
            <person name="Pomrenke H.G."/>
            <person name="Brambilla E."/>
            <person name="Klenk H.-P."/>
            <person name="Eisen J.A."/>
        </authorList>
    </citation>
    <scope>NUCLEOTIDE SEQUENCE [LARGE SCALE GENOMIC DNA]</scope>
    <source>
        <strain evidence="5">DSM 16823 / RW262 / RW262</strain>
    </source>
</reference>
<dbReference type="OrthoDB" id="1056765at2"/>
<dbReference type="SUPFAM" id="SSF69318">
    <property type="entry name" value="Integrin alpha N-terminal domain"/>
    <property type="match status" value="2"/>
</dbReference>
<dbReference type="HOGENOM" id="CLU_250280_0_0_10"/>
<dbReference type="eggNOG" id="COG1357">
    <property type="taxonomic scope" value="Bacteria"/>
</dbReference>
<dbReference type="InterPro" id="IPR028994">
    <property type="entry name" value="Integrin_alpha_N"/>
</dbReference>